<name>A0ABS3XSS4_9ACTN</name>
<gene>
    <name evidence="2" type="ORF">JW613_08695</name>
</gene>
<evidence type="ECO:0000313" key="2">
    <source>
        <dbReference type="EMBL" id="MBO8198384.1"/>
    </source>
</evidence>
<dbReference type="EMBL" id="JAFFZM010000004">
    <property type="protein sequence ID" value="MBO8198384.1"/>
    <property type="molecule type" value="Genomic_DNA"/>
</dbReference>
<feature type="region of interest" description="Disordered" evidence="1">
    <location>
        <begin position="21"/>
        <end position="74"/>
    </location>
</feature>
<keyword evidence="3" id="KW-1185">Reference proteome</keyword>
<reference evidence="2 3" key="1">
    <citation type="submission" date="2021-02" db="EMBL/GenBank/DDBJ databases">
        <title>Streptomyces spirodelae sp. nov., isolated from duckweed.</title>
        <authorList>
            <person name="Saimee Y."/>
            <person name="Duangmal K."/>
        </authorList>
    </citation>
    <scope>NUCLEOTIDE SEQUENCE [LARGE SCALE GENOMIC DNA]</scope>
    <source>
        <strain evidence="2 3">DSM 42105</strain>
    </source>
</reference>
<evidence type="ECO:0000256" key="1">
    <source>
        <dbReference type="SAM" id="MobiDB-lite"/>
    </source>
</evidence>
<sequence>MTRFGSRVRELALCVAVAGLLSGCGGGDDADGEETKRKSGSDSRSSAADSAPDGKQKESAPPRRPATQLKAAPVYDTGAGWERRWHGDPLVLPRTDAVAEFSGQDAPQGRFTVVDAATGKVRWISRSLSSVAPADDSEMDSAVLTTGGKDYLAAWSSGRTGEDVVRRGEQVLAVDLFDADASGDSVPPAHHVEIKNPRRVWHGTGALMVELKDEVVAIDPATGKKTTYDPEKLKPPRGCADCSPGGTVEAITTAGPVARTYINDYDGFWVPGKWASADIAPSGAVPEGARTQPVSDKLLIAQWERKGDKEETVWAVVNAADGKVRASARCGRYGWQAAKKTTPRLSANGRFVSYGTAVFDVEKGDGHCFPDTDKSKEVMFDQVTDKGQAFGYTKAAGQGLITERKPVLIDITSGKAEPLAEGTAVPEADLAGMGLFLVEREDRLVAYRHAD</sequence>
<dbReference type="GeneID" id="96258683"/>
<feature type="compositionally biased region" description="Low complexity" evidence="1">
    <location>
        <begin position="42"/>
        <end position="51"/>
    </location>
</feature>
<evidence type="ECO:0008006" key="4">
    <source>
        <dbReference type="Google" id="ProtNLM"/>
    </source>
</evidence>
<dbReference type="PROSITE" id="PS51257">
    <property type="entry name" value="PROKAR_LIPOPROTEIN"/>
    <property type="match status" value="1"/>
</dbReference>
<dbReference type="RefSeq" id="WP_209210118.1">
    <property type="nucleotide sequence ID" value="NZ_JAFFZM010000004.1"/>
</dbReference>
<feature type="compositionally biased region" description="Basic and acidic residues" evidence="1">
    <location>
        <begin position="52"/>
        <end position="61"/>
    </location>
</feature>
<proteinExistence type="predicted"/>
<organism evidence="2 3">
    <name type="scientific">Streptomyces smyrnaeus</name>
    <dbReference type="NCBI Taxonomy" id="1387713"/>
    <lineage>
        <taxon>Bacteria</taxon>
        <taxon>Bacillati</taxon>
        <taxon>Actinomycetota</taxon>
        <taxon>Actinomycetes</taxon>
        <taxon>Kitasatosporales</taxon>
        <taxon>Streptomycetaceae</taxon>
        <taxon>Streptomyces</taxon>
    </lineage>
</organism>
<comment type="caution">
    <text evidence="2">The sequence shown here is derived from an EMBL/GenBank/DDBJ whole genome shotgun (WGS) entry which is preliminary data.</text>
</comment>
<accession>A0ABS3XSS4</accession>
<protein>
    <recommendedName>
        <fullName evidence="4">PQQ-binding-like beta-propeller repeat protein</fullName>
    </recommendedName>
</protein>
<evidence type="ECO:0000313" key="3">
    <source>
        <dbReference type="Proteomes" id="UP000721954"/>
    </source>
</evidence>
<dbReference type="Proteomes" id="UP000721954">
    <property type="component" value="Unassembled WGS sequence"/>
</dbReference>